<feature type="region of interest" description="Disordered" evidence="1">
    <location>
        <begin position="1"/>
        <end position="66"/>
    </location>
</feature>
<dbReference type="Proteomes" id="UP001303222">
    <property type="component" value="Unassembled WGS sequence"/>
</dbReference>
<accession>A0AAN6NX68</accession>
<evidence type="ECO:0000313" key="3">
    <source>
        <dbReference type="Proteomes" id="UP001303222"/>
    </source>
</evidence>
<feature type="region of interest" description="Disordered" evidence="1">
    <location>
        <begin position="315"/>
        <end position="338"/>
    </location>
</feature>
<feature type="compositionally biased region" description="Basic and acidic residues" evidence="1">
    <location>
        <begin position="120"/>
        <end position="129"/>
    </location>
</feature>
<protein>
    <submittedName>
        <fullName evidence="2">Uncharacterized protein</fullName>
    </submittedName>
</protein>
<feature type="compositionally biased region" description="Polar residues" evidence="1">
    <location>
        <begin position="176"/>
        <end position="186"/>
    </location>
</feature>
<organism evidence="2 3">
    <name type="scientific">Pseudoneurospora amorphoporcata</name>
    <dbReference type="NCBI Taxonomy" id="241081"/>
    <lineage>
        <taxon>Eukaryota</taxon>
        <taxon>Fungi</taxon>
        <taxon>Dikarya</taxon>
        <taxon>Ascomycota</taxon>
        <taxon>Pezizomycotina</taxon>
        <taxon>Sordariomycetes</taxon>
        <taxon>Sordariomycetidae</taxon>
        <taxon>Sordariales</taxon>
        <taxon>Sordariaceae</taxon>
        <taxon>Pseudoneurospora</taxon>
    </lineage>
</organism>
<evidence type="ECO:0000313" key="2">
    <source>
        <dbReference type="EMBL" id="KAK3953566.1"/>
    </source>
</evidence>
<feature type="region of interest" description="Disordered" evidence="1">
    <location>
        <begin position="120"/>
        <end position="139"/>
    </location>
</feature>
<comment type="caution">
    <text evidence="2">The sequence shown here is derived from an EMBL/GenBank/DDBJ whole genome shotgun (WGS) entry which is preliminary data.</text>
</comment>
<feature type="compositionally biased region" description="Basic and acidic residues" evidence="1">
    <location>
        <begin position="8"/>
        <end position="27"/>
    </location>
</feature>
<feature type="compositionally biased region" description="Polar residues" evidence="1">
    <location>
        <begin position="206"/>
        <end position="217"/>
    </location>
</feature>
<feature type="compositionally biased region" description="Basic and acidic residues" evidence="1">
    <location>
        <begin position="329"/>
        <end position="338"/>
    </location>
</feature>
<keyword evidence="3" id="KW-1185">Reference proteome</keyword>
<feature type="region of interest" description="Disordered" evidence="1">
    <location>
        <begin position="234"/>
        <end position="269"/>
    </location>
</feature>
<gene>
    <name evidence="2" type="ORF">QBC32DRAFT_312836</name>
</gene>
<name>A0AAN6NX68_9PEZI</name>
<sequence length="338" mass="38316">MPNGTTPEEERRRQEREHRYKKAEEAARAAWQLGLENEQEAAEREHEAALKEQGRQRQKAEEEALKVKKAEENVLARIRQEGEAARRKYNEAIHQEFEEKEKSEEEALKTKQAEEKALAFTTYKDESRGRSGYADAYGSKQEDLSYQKYLPSASRPDFATPPVPARKSPIPESQIRKQTLVITAQPSCHAEVETPREQWPLPPTPALSNRNGRSLSRTTTCTHYYEAEEYLGSSDDGRKEMHSKAHERAKSLTLPTCPPTPLKRSNAPGHALTILSPSAFIKRNDYYEDLKTPMPPGSWLRDELDPKNWPADVSTTGVCKLSSSSGKEGQSREVRSLV</sequence>
<reference evidence="2" key="2">
    <citation type="submission" date="2023-06" db="EMBL/GenBank/DDBJ databases">
        <authorList>
            <consortium name="Lawrence Berkeley National Laboratory"/>
            <person name="Mondo S.J."/>
            <person name="Hensen N."/>
            <person name="Bonometti L."/>
            <person name="Westerberg I."/>
            <person name="Brannstrom I.O."/>
            <person name="Guillou S."/>
            <person name="Cros-Aarteil S."/>
            <person name="Calhoun S."/>
            <person name="Haridas S."/>
            <person name="Kuo A."/>
            <person name="Pangilinan J."/>
            <person name="Riley R."/>
            <person name="Labutti K."/>
            <person name="Andreopoulos B."/>
            <person name="Lipzen A."/>
            <person name="Chen C."/>
            <person name="Yanf M."/>
            <person name="Daum C."/>
            <person name="Ng V."/>
            <person name="Clum A."/>
            <person name="Steindorff A."/>
            <person name="Ohm R."/>
            <person name="Martin F."/>
            <person name="Silar P."/>
            <person name="Natvig D."/>
            <person name="Lalanne C."/>
            <person name="Gautier V."/>
            <person name="Ament-Velasquez S.L."/>
            <person name="Kruys A."/>
            <person name="Hutchinson M.I."/>
            <person name="Powell A.J."/>
            <person name="Barry K."/>
            <person name="Miller A.N."/>
            <person name="Grigoriev I.V."/>
            <person name="Debuchy R."/>
            <person name="Gladieux P."/>
            <person name="Thoren M.H."/>
            <person name="Johannesson H."/>
        </authorList>
    </citation>
    <scope>NUCLEOTIDE SEQUENCE</scope>
    <source>
        <strain evidence="2">CBS 626.80</strain>
    </source>
</reference>
<proteinExistence type="predicted"/>
<feature type="compositionally biased region" description="Polar residues" evidence="1">
    <location>
        <begin position="315"/>
        <end position="328"/>
    </location>
</feature>
<reference evidence="2" key="1">
    <citation type="journal article" date="2023" name="Mol. Phylogenet. Evol.">
        <title>Genome-scale phylogeny and comparative genomics of the fungal order Sordariales.</title>
        <authorList>
            <person name="Hensen N."/>
            <person name="Bonometti L."/>
            <person name="Westerberg I."/>
            <person name="Brannstrom I.O."/>
            <person name="Guillou S."/>
            <person name="Cros-Aarteil S."/>
            <person name="Calhoun S."/>
            <person name="Haridas S."/>
            <person name="Kuo A."/>
            <person name="Mondo S."/>
            <person name="Pangilinan J."/>
            <person name="Riley R."/>
            <person name="LaButti K."/>
            <person name="Andreopoulos B."/>
            <person name="Lipzen A."/>
            <person name="Chen C."/>
            <person name="Yan M."/>
            <person name="Daum C."/>
            <person name="Ng V."/>
            <person name="Clum A."/>
            <person name="Steindorff A."/>
            <person name="Ohm R.A."/>
            <person name="Martin F."/>
            <person name="Silar P."/>
            <person name="Natvig D.O."/>
            <person name="Lalanne C."/>
            <person name="Gautier V."/>
            <person name="Ament-Velasquez S.L."/>
            <person name="Kruys A."/>
            <person name="Hutchinson M.I."/>
            <person name="Powell A.J."/>
            <person name="Barry K."/>
            <person name="Miller A.N."/>
            <person name="Grigoriev I.V."/>
            <person name="Debuchy R."/>
            <person name="Gladieux P."/>
            <person name="Hiltunen Thoren M."/>
            <person name="Johannesson H."/>
        </authorList>
    </citation>
    <scope>NUCLEOTIDE SEQUENCE</scope>
    <source>
        <strain evidence="2">CBS 626.80</strain>
    </source>
</reference>
<dbReference type="AlphaFoldDB" id="A0AAN6NX68"/>
<dbReference type="EMBL" id="MU859103">
    <property type="protein sequence ID" value="KAK3953566.1"/>
    <property type="molecule type" value="Genomic_DNA"/>
</dbReference>
<evidence type="ECO:0000256" key="1">
    <source>
        <dbReference type="SAM" id="MobiDB-lite"/>
    </source>
</evidence>
<feature type="compositionally biased region" description="Basic and acidic residues" evidence="1">
    <location>
        <begin position="41"/>
        <end position="66"/>
    </location>
</feature>
<feature type="compositionally biased region" description="Basic and acidic residues" evidence="1">
    <location>
        <begin position="235"/>
        <end position="250"/>
    </location>
</feature>
<feature type="region of interest" description="Disordered" evidence="1">
    <location>
        <begin position="152"/>
        <end position="217"/>
    </location>
</feature>